<dbReference type="PANTHER" id="PTHR40940">
    <property type="entry name" value="PROTEIN BATD-RELATED"/>
    <property type="match status" value="1"/>
</dbReference>
<dbReference type="Proteomes" id="UP000253083">
    <property type="component" value="Unassembled WGS sequence"/>
</dbReference>
<dbReference type="AlphaFoldDB" id="A0A395JKH1"/>
<dbReference type="EMBL" id="QNRT01000002">
    <property type="protein sequence ID" value="RBP51286.1"/>
    <property type="molecule type" value="Genomic_DNA"/>
</dbReference>
<keyword evidence="1" id="KW-0812">Transmembrane</keyword>
<reference evidence="3 4" key="1">
    <citation type="submission" date="2018-06" db="EMBL/GenBank/DDBJ databases">
        <title>Genomic Encyclopedia of Type Strains, Phase IV (KMG-IV): sequencing the most valuable type-strain genomes for metagenomic binning, comparative biology and taxonomic classification.</title>
        <authorList>
            <person name="Goeker M."/>
        </authorList>
    </citation>
    <scope>NUCLEOTIDE SEQUENCE [LARGE SCALE GENOMIC DNA]</scope>
    <source>
        <strain evidence="3 4">DSM 24032</strain>
    </source>
</reference>
<feature type="signal peptide" evidence="2">
    <location>
        <begin position="1"/>
        <end position="27"/>
    </location>
</feature>
<dbReference type="Pfam" id="PF13584">
    <property type="entry name" value="BatD"/>
    <property type="match status" value="2"/>
</dbReference>
<keyword evidence="1" id="KW-1133">Transmembrane helix</keyword>
<evidence type="ECO:0000256" key="2">
    <source>
        <dbReference type="SAM" id="SignalP"/>
    </source>
</evidence>
<dbReference type="OrthoDB" id="5293418at2"/>
<dbReference type="InterPro" id="IPR025738">
    <property type="entry name" value="BatD"/>
</dbReference>
<comment type="caution">
    <text evidence="3">The sequence shown here is derived from an EMBL/GenBank/DDBJ whole genome shotgun (WGS) entry which is preliminary data.</text>
</comment>
<evidence type="ECO:0000313" key="4">
    <source>
        <dbReference type="Proteomes" id="UP000253083"/>
    </source>
</evidence>
<name>A0A395JKH1_9GAMM</name>
<dbReference type="RefSeq" id="WP_113954066.1">
    <property type="nucleotide sequence ID" value="NZ_QNRT01000002.1"/>
</dbReference>
<keyword evidence="4" id="KW-1185">Reference proteome</keyword>
<evidence type="ECO:0000313" key="3">
    <source>
        <dbReference type="EMBL" id="RBP51286.1"/>
    </source>
</evidence>
<gene>
    <name evidence="3" type="ORF">DFR28_102705</name>
</gene>
<keyword evidence="2" id="KW-0732">Signal</keyword>
<accession>A0A395JKH1</accession>
<feature type="transmembrane region" description="Helical" evidence="1">
    <location>
        <begin position="431"/>
        <end position="452"/>
    </location>
</feature>
<evidence type="ECO:0000256" key="1">
    <source>
        <dbReference type="SAM" id="Phobius"/>
    </source>
</evidence>
<proteinExistence type="predicted"/>
<feature type="chain" id="PRO_5017468372" evidence="2">
    <location>
        <begin position="28"/>
        <end position="579"/>
    </location>
</feature>
<keyword evidence="1" id="KW-0472">Membrane</keyword>
<protein>
    <submittedName>
        <fullName evidence="3">Oxygen tolerance protein BatD</fullName>
    </submittedName>
</protein>
<dbReference type="InParanoid" id="A0A395JKH1"/>
<dbReference type="PANTHER" id="PTHR40940:SF1">
    <property type="entry name" value="PROTEIN BATD"/>
    <property type="match status" value="1"/>
</dbReference>
<organism evidence="3 4">
    <name type="scientific">Arenicella xantha</name>
    <dbReference type="NCBI Taxonomy" id="644221"/>
    <lineage>
        <taxon>Bacteria</taxon>
        <taxon>Pseudomonadati</taxon>
        <taxon>Pseudomonadota</taxon>
        <taxon>Gammaproteobacteria</taxon>
        <taxon>Arenicellales</taxon>
        <taxon>Arenicellaceae</taxon>
        <taxon>Arenicella</taxon>
    </lineage>
</organism>
<sequence length="579" mass="62503">MKQLHSYLRLFGVGLLLSCCCVISVQAATLSSTVNRNELGINQTLVLTVIYDDQVDSSAIDVSSLVSDFDVLGVSPQTSSSMTIVNGVTENNSTTRWSITLAPKREGKLQIPSFTIGSAKSQPISISVSDTASTGSTTAANQPLAVSVSVEPDSVYADQQFILKVQLVVTQNLSDLGGSQLSIEGGDIQPLGQQTYQQVDNGIATQVVELRYAIFPQKAGDLTIPSLRYTGVLGGRRSIFDSFGMRGEQVIARSQPITVAVKPKSERANASWFPASEVAVDSSWSSDISQLKVGQPVTRTITITAQNQRSSVIPPLPSMLDSSYYKSYQDQPQLSDEVTEQGIIGTRIESQAIVASTSGELRLPEIRIPWWNTQTGEWEDAVVPEQVLVVAADDVGLTASGSEPGVSISNTSAAQQAVADQTESVEALSNLVWIAVVSVLALIIALQFFVIIRLNKQLTAIREHPMSVLDEQDLSAEEAWSVVLDQLKKEDPSGTRLALTHWLRIALQADNDTPLTVLLATLNDDQLSHEVARLDRTLYQHGEGFNPDQLATAALAVRDKFESDYKGSTKSALPPLYPS</sequence>